<evidence type="ECO:0000313" key="8">
    <source>
        <dbReference type="Proteomes" id="UP001652445"/>
    </source>
</evidence>
<dbReference type="Pfam" id="PF01943">
    <property type="entry name" value="Polysacc_synt"/>
    <property type="match status" value="1"/>
</dbReference>
<feature type="transmembrane region" description="Helical" evidence="6">
    <location>
        <begin position="265"/>
        <end position="283"/>
    </location>
</feature>
<dbReference type="CDD" id="cd13128">
    <property type="entry name" value="MATE_Wzx_like"/>
    <property type="match status" value="1"/>
</dbReference>
<feature type="transmembrane region" description="Helical" evidence="6">
    <location>
        <begin position="12"/>
        <end position="37"/>
    </location>
</feature>
<evidence type="ECO:0000256" key="4">
    <source>
        <dbReference type="ARBA" id="ARBA00022989"/>
    </source>
</evidence>
<evidence type="ECO:0000313" key="7">
    <source>
        <dbReference type="EMBL" id="MCU6794221.1"/>
    </source>
</evidence>
<reference evidence="7 8" key="1">
    <citation type="submission" date="2022-09" db="EMBL/GenBank/DDBJ databases">
        <authorList>
            <person name="Han X.L."/>
            <person name="Wang Q."/>
            <person name="Lu T."/>
        </authorList>
    </citation>
    <scope>NUCLEOTIDE SEQUENCE [LARGE SCALE GENOMIC DNA]</scope>
    <source>
        <strain evidence="7 8">WQ 127069</strain>
    </source>
</reference>
<keyword evidence="5 6" id="KW-0472">Membrane</keyword>
<evidence type="ECO:0000256" key="5">
    <source>
        <dbReference type="ARBA" id="ARBA00023136"/>
    </source>
</evidence>
<keyword evidence="3 6" id="KW-0812">Transmembrane</keyword>
<gene>
    <name evidence="7" type="ORF">OB236_19120</name>
</gene>
<evidence type="ECO:0000256" key="1">
    <source>
        <dbReference type="ARBA" id="ARBA00004651"/>
    </source>
</evidence>
<feature type="transmembrane region" description="Helical" evidence="6">
    <location>
        <begin position="387"/>
        <end position="408"/>
    </location>
</feature>
<feature type="transmembrane region" description="Helical" evidence="6">
    <location>
        <begin position="362"/>
        <end position="381"/>
    </location>
</feature>
<dbReference type="PANTHER" id="PTHR30250">
    <property type="entry name" value="PST FAMILY PREDICTED COLANIC ACID TRANSPORTER"/>
    <property type="match status" value="1"/>
</dbReference>
<keyword evidence="2" id="KW-1003">Cell membrane</keyword>
<keyword evidence="8" id="KW-1185">Reference proteome</keyword>
<feature type="transmembrane region" description="Helical" evidence="6">
    <location>
        <begin position="177"/>
        <end position="197"/>
    </location>
</feature>
<feature type="transmembrane region" description="Helical" evidence="6">
    <location>
        <begin position="240"/>
        <end position="259"/>
    </location>
</feature>
<sequence>MSENKVFFRNSLLTVARQLSGIAIGLGTAMVTARYLGTTGQGIYSLAILLPTMLMLFLNLGIEVSTVYYIGRKEETLGTIYKTNVISALVLSLVSFLIGTLLIVFASDALFGSDTPRGILFLCLSILPVLFLNIFLQSIYHGRQDFKRLTGVLFFSQLLTLLLMCLLIVVFQLGLLGALISTVTGHVTTLSVNWYLLRNNYGLNWKSSRFSLEYVKKSVLYGIKNHLSNVATFLNYRADLIMIALFVNSAAVGIYAISVSVAEQLWFLSRAVSMVLFPKISSLTSEAERNRLTSVVGRSVLALSIVGGIFFYFLSGWFITLMFGADYAVGALSLQLLLPGIIVGSLERIIANDISGRGKPGIVMYVSFVTVTCNLLLNLLLVPRFGMIGASIATSTTYTLSSLIYVIIFKRLTGVAYKEFIILQQDDLKLLAGYFRRKVRAVG</sequence>
<feature type="transmembrane region" description="Helical" evidence="6">
    <location>
        <begin position="43"/>
        <end position="71"/>
    </location>
</feature>
<evidence type="ECO:0000256" key="6">
    <source>
        <dbReference type="SAM" id="Phobius"/>
    </source>
</evidence>
<feature type="transmembrane region" description="Helical" evidence="6">
    <location>
        <begin position="83"/>
        <end position="106"/>
    </location>
</feature>
<feature type="transmembrane region" description="Helical" evidence="6">
    <location>
        <begin position="118"/>
        <end position="140"/>
    </location>
</feature>
<proteinExistence type="predicted"/>
<feature type="transmembrane region" description="Helical" evidence="6">
    <location>
        <begin position="295"/>
        <end position="315"/>
    </location>
</feature>
<evidence type="ECO:0000256" key="2">
    <source>
        <dbReference type="ARBA" id="ARBA00022475"/>
    </source>
</evidence>
<organism evidence="7 8">
    <name type="scientific">Paenibacillus baimaensis</name>
    <dbReference type="NCBI Taxonomy" id="2982185"/>
    <lineage>
        <taxon>Bacteria</taxon>
        <taxon>Bacillati</taxon>
        <taxon>Bacillota</taxon>
        <taxon>Bacilli</taxon>
        <taxon>Bacillales</taxon>
        <taxon>Paenibacillaceae</taxon>
        <taxon>Paenibacillus</taxon>
    </lineage>
</organism>
<dbReference type="InterPro" id="IPR050833">
    <property type="entry name" value="Poly_Biosynth_Transport"/>
</dbReference>
<dbReference type="RefSeq" id="WP_262685406.1">
    <property type="nucleotide sequence ID" value="NZ_JAOQIO010000077.1"/>
</dbReference>
<dbReference type="EMBL" id="JAOQIO010000077">
    <property type="protein sequence ID" value="MCU6794221.1"/>
    <property type="molecule type" value="Genomic_DNA"/>
</dbReference>
<keyword evidence="4 6" id="KW-1133">Transmembrane helix</keyword>
<comment type="caution">
    <text evidence="7">The sequence shown here is derived from an EMBL/GenBank/DDBJ whole genome shotgun (WGS) entry which is preliminary data.</text>
</comment>
<name>A0ABT2UHV4_9BACL</name>
<protein>
    <submittedName>
        <fullName evidence="7">Flippase</fullName>
    </submittedName>
</protein>
<comment type="subcellular location">
    <subcellularLocation>
        <location evidence="1">Cell membrane</location>
        <topology evidence="1">Multi-pass membrane protein</topology>
    </subcellularLocation>
</comment>
<dbReference type="PANTHER" id="PTHR30250:SF11">
    <property type="entry name" value="O-ANTIGEN TRANSPORTER-RELATED"/>
    <property type="match status" value="1"/>
</dbReference>
<evidence type="ECO:0000256" key="3">
    <source>
        <dbReference type="ARBA" id="ARBA00022692"/>
    </source>
</evidence>
<dbReference type="Proteomes" id="UP001652445">
    <property type="component" value="Unassembled WGS sequence"/>
</dbReference>
<feature type="transmembrane region" description="Helical" evidence="6">
    <location>
        <begin position="327"/>
        <end position="350"/>
    </location>
</feature>
<feature type="transmembrane region" description="Helical" evidence="6">
    <location>
        <begin position="152"/>
        <end position="171"/>
    </location>
</feature>
<accession>A0ABT2UHV4</accession>
<dbReference type="InterPro" id="IPR002797">
    <property type="entry name" value="Polysacc_synth"/>
</dbReference>